<dbReference type="InterPro" id="IPR043128">
    <property type="entry name" value="Rev_trsase/Diguanyl_cyclase"/>
</dbReference>
<feature type="non-terminal residue" evidence="2">
    <location>
        <position position="1"/>
    </location>
</feature>
<dbReference type="Proteomes" id="UP000257109">
    <property type="component" value="Unassembled WGS sequence"/>
</dbReference>
<evidence type="ECO:0000313" key="2">
    <source>
        <dbReference type="EMBL" id="RDY05187.1"/>
    </source>
</evidence>
<keyword evidence="3" id="KW-1185">Reference proteome</keyword>
<dbReference type="PANTHER" id="PTHR37984">
    <property type="entry name" value="PROTEIN CBG26694"/>
    <property type="match status" value="1"/>
</dbReference>
<dbReference type="AlphaFoldDB" id="A0A371HQY8"/>
<dbReference type="InterPro" id="IPR050951">
    <property type="entry name" value="Retrovirus_Pol_polyprotein"/>
</dbReference>
<reference evidence="2" key="1">
    <citation type="submission" date="2018-05" db="EMBL/GenBank/DDBJ databases">
        <title>Draft genome of Mucuna pruriens seed.</title>
        <authorList>
            <person name="Nnadi N.E."/>
            <person name="Vos R."/>
            <person name="Hasami M.H."/>
            <person name="Devisetty U.K."/>
            <person name="Aguiy J.C."/>
        </authorList>
    </citation>
    <scope>NUCLEOTIDE SEQUENCE [LARGE SCALE GENOMIC DNA]</scope>
    <source>
        <strain evidence="2">JCA_2017</strain>
    </source>
</reference>
<accession>A0A371HQY8</accession>
<evidence type="ECO:0000259" key="1">
    <source>
        <dbReference type="Pfam" id="PF00078"/>
    </source>
</evidence>
<organism evidence="2 3">
    <name type="scientific">Mucuna pruriens</name>
    <name type="common">Velvet bean</name>
    <name type="synonym">Dolichos pruriens</name>
    <dbReference type="NCBI Taxonomy" id="157652"/>
    <lineage>
        <taxon>Eukaryota</taxon>
        <taxon>Viridiplantae</taxon>
        <taxon>Streptophyta</taxon>
        <taxon>Embryophyta</taxon>
        <taxon>Tracheophyta</taxon>
        <taxon>Spermatophyta</taxon>
        <taxon>Magnoliopsida</taxon>
        <taxon>eudicotyledons</taxon>
        <taxon>Gunneridae</taxon>
        <taxon>Pentapetalae</taxon>
        <taxon>rosids</taxon>
        <taxon>fabids</taxon>
        <taxon>Fabales</taxon>
        <taxon>Fabaceae</taxon>
        <taxon>Papilionoideae</taxon>
        <taxon>50 kb inversion clade</taxon>
        <taxon>NPAAA clade</taxon>
        <taxon>indigoferoid/millettioid clade</taxon>
        <taxon>Phaseoleae</taxon>
        <taxon>Mucuna</taxon>
    </lineage>
</organism>
<evidence type="ECO:0000313" key="3">
    <source>
        <dbReference type="Proteomes" id="UP000257109"/>
    </source>
</evidence>
<feature type="domain" description="Reverse transcriptase" evidence="1">
    <location>
        <begin position="2"/>
        <end position="54"/>
    </location>
</feature>
<dbReference type="OrthoDB" id="437338at2759"/>
<dbReference type="Gene3D" id="3.30.70.270">
    <property type="match status" value="2"/>
</dbReference>
<dbReference type="SUPFAM" id="SSF56672">
    <property type="entry name" value="DNA/RNA polymerases"/>
    <property type="match status" value="1"/>
</dbReference>
<dbReference type="Pfam" id="PF00078">
    <property type="entry name" value="RVT_1"/>
    <property type="match status" value="1"/>
</dbReference>
<protein>
    <recommendedName>
        <fullName evidence="1">Reverse transcriptase domain-containing protein</fullName>
    </recommendedName>
</protein>
<gene>
    <name evidence="2" type="ORF">CR513_11006</name>
</gene>
<proteinExistence type="predicted"/>
<dbReference type="InterPro" id="IPR000477">
    <property type="entry name" value="RT_dom"/>
</dbReference>
<name>A0A371HQY8_MUCPR</name>
<dbReference type="InterPro" id="IPR043502">
    <property type="entry name" value="DNA/RNA_pol_sf"/>
</dbReference>
<dbReference type="EMBL" id="QJKJ01001927">
    <property type="protein sequence ID" value="RDY05187.1"/>
    <property type="molecule type" value="Genomic_DNA"/>
</dbReference>
<dbReference type="PANTHER" id="PTHR37984:SF5">
    <property type="entry name" value="PROTEIN NYNRIN-LIKE"/>
    <property type="match status" value="1"/>
</dbReference>
<dbReference type="STRING" id="157652.A0A371HQY8"/>
<comment type="caution">
    <text evidence="2">The sequence shown here is derived from an EMBL/GenBank/DDBJ whole genome shotgun (WGS) entry which is preliminary data.</text>
</comment>
<sequence length="110" mass="12872">FVVIFINDILVYSHTHKEHEEHLRAVLEVLNKKKLYAKLSKCGFWPEKVNFLVHVISIKGIVVNLAKVDERPRIVMEIRNFGGLTRYYKRFIKGLSKIVAPLIRKDQPFA</sequence>